<evidence type="ECO:0000256" key="1">
    <source>
        <dbReference type="ARBA" id="ARBA00004811"/>
    </source>
</evidence>
<evidence type="ECO:0000256" key="5">
    <source>
        <dbReference type="ARBA" id="ARBA00022679"/>
    </source>
</evidence>
<dbReference type="InterPro" id="IPR001986">
    <property type="entry name" value="Enolpyruvate_Tfrase_dom"/>
</dbReference>
<dbReference type="InterPro" id="IPR036968">
    <property type="entry name" value="Enolpyruvate_Tfrase_sf"/>
</dbReference>
<dbReference type="PIRSF" id="PIRSF000505">
    <property type="entry name" value="EPSPS"/>
    <property type="match status" value="1"/>
</dbReference>
<dbReference type="SUPFAM" id="SSF55205">
    <property type="entry name" value="EPT/RTPC-like"/>
    <property type="match status" value="1"/>
</dbReference>
<evidence type="ECO:0000256" key="6">
    <source>
        <dbReference type="ARBA" id="ARBA00023141"/>
    </source>
</evidence>
<dbReference type="InterPro" id="IPR023193">
    <property type="entry name" value="EPSP_synthase_CS"/>
</dbReference>
<dbReference type="OrthoDB" id="9809920at2"/>
<dbReference type="PROSITE" id="PS00885">
    <property type="entry name" value="EPSP_SYNTHASE_2"/>
    <property type="match status" value="1"/>
</dbReference>
<dbReference type="PATRIC" id="fig|512763.3.peg.549"/>
<dbReference type="GO" id="GO:0008652">
    <property type="term" value="P:amino acid biosynthetic process"/>
    <property type="evidence" value="ECO:0007669"/>
    <property type="project" value="UniProtKB-KW"/>
</dbReference>
<reference evidence="10 11" key="1">
    <citation type="submission" date="2015-08" db="EMBL/GenBank/DDBJ databases">
        <title>Complete genome sequence of Rufibacter tibetensis strain 1351t, a radiation-resistant bacterium from tibet plateau.</title>
        <authorList>
            <person name="Dai J."/>
        </authorList>
    </citation>
    <scope>NUCLEOTIDE SEQUENCE [LARGE SCALE GENOMIC DNA]</scope>
    <source>
        <strain evidence="10 11">1351</strain>
    </source>
</reference>
<evidence type="ECO:0000256" key="3">
    <source>
        <dbReference type="ARBA" id="ARBA00012450"/>
    </source>
</evidence>
<dbReference type="PANTHER" id="PTHR21090">
    <property type="entry name" value="AROM/DEHYDROQUINATE SYNTHASE"/>
    <property type="match status" value="1"/>
</dbReference>
<name>A0A0P0CG83_9BACT</name>
<protein>
    <recommendedName>
        <fullName evidence="3">3-phosphoshikimate 1-carboxyvinyltransferase</fullName>
        <ecNumber evidence="3">2.5.1.19</ecNumber>
    </recommendedName>
    <alternativeName>
        <fullName evidence="7">5-enolpyruvylshikimate-3-phosphate synthase</fullName>
    </alternativeName>
</protein>
<keyword evidence="11" id="KW-1185">Reference proteome</keyword>
<sequence>MISAAAVRVSHPTGVLRGRVTLPASKSEANRALIIRALSGKDFPIHNLSDANDTQLLNRLLSTPAGEEVSAEDAGTVMRFLTAYYAATGQELTLTGTPRMCQRPIGVLVDALRQLGAQIEYLGEEGYPPLRMKGFEPAGTNQLTVRSDISSQYISALLMIAPLLPQGLELTLEGKISSEPYIRMTLAQMTHFGVQATFEGQKITVAKQEYQAKEYTVESDWSAASYWYSITALAKEADLFLPALRSDSLQGDSVLPVLMAPFGVQTQFTPEGVQLTKKPVQEPLAQIDFFACPDLAQTVAALAAGLGLEVEMTGLESLRIKETDRIAALQFELVKLGAELREVSPDVFKVFLAKQPENEPTIHTYEDHRMAMAFAPLALKVPVIIEEPKVVRKSYPTYWNELEKAGFALEVK</sequence>
<dbReference type="EMBL" id="CP012643">
    <property type="protein sequence ID" value="ALI98047.1"/>
    <property type="molecule type" value="Genomic_DNA"/>
</dbReference>
<comment type="pathway">
    <text evidence="1">Metabolic intermediate biosynthesis; chorismate biosynthesis; chorismate from D-erythrose 4-phosphate and phosphoenolpyruvate: step 6/7.</text>
</comment>
<feature type="domain" description="Enolpyruvate transferase" evidence="9">
    <location>
        <begin position="62"/>
        <end position="402"/>
    </location>
</feature>
<dbReference type="UniPathway" id="UPA00053">
    <property type="reaction ID" value="UER00089"/>
</dbReference>
<dbReference type="AlphaFoldDB" id="A0A0P0CG83"/>
<dbReference type="Gene3D" id="3.65.10.10">
    <property type="entry name" value="Enolpyruvate transferase domain"/>
    <property type="match status" value="2"/>
</dbReference>
<keyword evidence="5 10" id="KW-0808">Transferase</keyword>
<accession>A0A0P0CG83</accession>
<dbReference type="InterPro" id="IPR013792">
    <property type="entry name" value="RNA3'P_cycl/enolpyr_Trfase_a/b"/>
</dbReference>
<keyword evidence="6" id="KW-0057">Aromatic amino acid biosynthesis</keyword>
<dbReference type="Pfam" id="PF00275">
    <property type="entry name" value="EPSP_synthase"/>
    <property type="match status" value="1"/>
</dbReference>
<dbReference type="CDD" id="cd01556">
    <property type="entry name" value="EPSP_synthase"/>
    <property type="match status" value="1"/>
</dbReference>
<evidence type="ECO:0000256" key="4">
    <source>
        <dbReference type="ARBA" id="ARBA00022605"/>
    </source>
</evidence>
<comment type="catalytic activity">
    <reaction evidence="8">
        <text>3-phosphoshikimate + phosphoenolpyruvate = 5-O-(1-carboxyvinyl)-3-phosphoshikimate + phosphate</text>
        <dbReference type="Rhea" id="RHEA:21256"/>
        <dbReference type="ChEBI" id="CHEBI:43474"/>
        <dbReference type="ChEBI" id="CHEBI:57701"/>
        <dbReference type="ChEBI" id="CHEBI:58702"/>
        <dbReference type="ChEBI" id="CHEBI:145989"/>
        <dbReference type="EC" id="2.5.1.19"/>
    </reaction>
    <physiologicalReaction direction="left-to-right" evidence="8">
        <dbReference type="Rhea" id="RHEA:21257"/>
    </physiologicalReaction>
</comment>
<dbReference type="GO" id="GO:0009073">
    <property type="term" value="P:aromatic amino acid family biosynthetic process"/>
    <property type="evidence" value="ECO:0007669"/>
    <property type="project" value="UniProtKB-KW"/>
</dbReference>
<dbReference type="EC" id="2.5.1.19" evidence="3"/>
<evidence type="ECO:0000256" key="7">
    <source>
        <dbReference type="ARBA" id="ARBA00030046"/>
    </source>
</evidence>
<dbReference type="STRING" id="512763.DC20_02465"/>
<organism evidence="10 11">
    <name type="scientific">Rufibacter tibetensis</name>
    <dbReference type="NCBI Taxonomy" id="512763"/>
    <lineage>
        <taxon>Bacteria</taxon>
        <taxon>Pseudomonadati</taxon>
        <taxon>Bacteroidota</taxon>
        <taxon>Cytophagia</taxon>
        <taxon>Cytophagales</taxon>
        <taxon>Hymenobacteraceae</taxon>
        <taxon>Rufibacter</taxon>
    </lineage>
</organism>
<dbReference type="KEGG" id="rti:DC20_02465"/>
<keyword evidence="4" id="KW-0028">Amino-acid biosynthesis</keyword>
<dbReference type="GO" id="GO:0003866">
    <property type="term" value="F:3-phosphoshikimate 1-carboxyvinyltransferase activity"/>
    <property type="evidence" value="ECO:0007669"/>
    <property type="project" value="UniProtKB-EC"/>
</dbReference>
<gene>
    <name evidence="10" type="ORF">DC20_02465</name>
</gene>
<evidence type="ECO:0000313" key="10">
    <source>
        <dbReference type="EMBL" id="ALI98047.1"/>
    </source>
</evidence>
<comment type="similarity">
    <text evidence="2">Belongs to the EPSP synthase family.</text>
</comment>
<proteinExistence type="inferred from homology"/>
<evidence type="ECO:0000256" key="8">
    <source>
        <dbReference type="ARBA" id="ARBA00044633"/>
    </source>
</evidence>
<dbReference type="InterPro" id="IPR006264">
    <property type="entry name" value="EPSP_synthase"/>
</dbReference>
<evidence type="ECO:0000313" key="11">
    <source>
        <dbReference type="Proteomes" id="UP000061382"/>
    </source>
</evidence>
<evidence type="ECO:0000259" key="9">
    <source>
        <dbReference type="Pfam" id="PF00275"/>
    </source>
</evidence>
<dbReference type="Proteomes" id="UP000061382">
    <property type="component" value="Chromosome"/>
</dbReference>
<dbReference type="GO" id="GO:0009423">
    <property type="term" value="P:chorismate biosynthetic process"/>
    <property type="evidence" value="ECO:0007669"/>
    <property type="project" value="UniProtKB-UniPathway"/>
</dbReference>
<dbReference type="RefSeq" id="WP_062542374.1">
    <property type="nucleotide sequence ID" value="NZ_CP012643.1"/>
</dbReference>
<dbReference type="PANTHER" id="PTHR21090:SF5">
    <property type="entry name" value="PENTAFUNCTIONAL AROM POLYPEPTIDE"/>
    <property type="match status" value="1"/>
</dbReference>
<evidence type="ECO:0000256" key="2">
    <source>
        <dbReference type="ARBA" id="ARBA00009948"/>
    </source>
</evidence>